<keyword evidence="9" id="KW-1133">Transmembrane helix</keyword>
<dbReference type="SUPFAM" id="SSF53850">
    <property type="entry name" value="Periplasmic binding protein-like II"/>
    <property type="match status" value="1"/>
</dbReference>
<evidence type="ECO:0000256" key="1">
    <source>
        <dbReference type="ARBA" id="ARBA00002841"/>
    </source>
</evidence>
<keyword evidence="12" id="KW-1185">Reference proteome</keyword>
<comment type="subunit">
    <text evidence="4">The complex is composed of two ATP-binding proteins (PstB), two transmembrane proteins (PstC and PstA) and a solute-binding protein (PstS).</text>
</comment>
<evidence type="ECO:0000256" key="8">
    <source>
        <dbReference type="ARBA" id="ARBA00023288"/>
    </source>
</evidence>
<evidence type="ECO:0000256" key="4">
    <source>
        <dbReference type="ARBA" id="ARBA00011529"/>
    </source>
</evidence>
<keyword evidence="5" id="KW-0813">Transport</keyword>
<feature type="transmembrane region" description="Helical" evidence="9">
    <location>
        <begin position="66"/>
        <end position="85"/>
    </location>
</feature>
<dbReference type="RefSeq" id="WP_069644269.1">
    <property type="nucleotide sequence ID" value="NZ_MIJE01000035.1"/>
</dbReference>
<keyword evidence="9" id="KW-0472">Membrane</keyword>
<evidence type="ECO:0000256" key="2">
    <source>
        <dbReference type="ARBA" id="ARBA00004193"/>
    </source>
</evidence>
<keyword evidence="8" id="KW-0449">Lipoprotein</keyword>
<dbReference type="AlphaFoldDB" id="A0A1E5FYP9"/>
<dbReference type="Proteomes" id="UP000094296">
    <property type="component" value="Unassembled WGS sequence"/>
</dbReference>
<evidence type="ECO:0000256" key="5">
    <source>
        <dbReference type="ARBA" id="ARBA00022592"/>
    </source>
</evidence>
<comment type="similarity">
    <text evidence="3">Belongs to the PstS family.</text>
</comment>
<sequence>MGRELVGKTITAFFFIAIIVSAGFILAVITAFAGGEKFYTPLVGITAVALIVFVILFTYELVQRRLLYKISLSCLGLLLVVVAAYEINRSYHDSFATVSEQEVNIYEYMPFYNNDKLVSLDEPAAIRIDSNLPRLDGATALYPVYAAFVQATYPEAEYDPYRSEVMCTKTGEAYKRLLNGEADIIFAAQPSRTHLEQAKQQGIELKLTPIGREAFVFFVNSQNEVRGLTVEQIQAIYAGEITSWQEVGGTNQGIRAFQRPENSGSQTMLQSLMEGKSLMMPPTEDVVAGMGGIIEQTANYRNYRNAIGYSFLYFATEMVQNGDIQLLEINGVYPDRNTIASGQYPLAAEFYAITAGSDNPNIEPFLEWILSPQGQTIIEKTGYTPLSK</sequence>
<gene>
    <name evidence="11" type="ORF">BHF68_11390</name>
</gene>
<feature type="transmembrane region" description="Helical" evidence="9">
    <location>
        <begin position="12"/>
        <end position="32"/>
    </location>
</feature>
<keyword evidence="7" id="KW-0564">Palmitate</keyword>
<dbReference type="InterPro" id="IPR024370">
    <property type="entry name" value="PBP_domain"/>
</dbReference>
<evidence type="ECO:0000256" key="9">
    <source>
        <dbReference type="SAM" id="Phobius"/>
    </source>
</evidence>
<dbReference type="STRING" id="766136.BHF68_11390"/>
<dbReference type="PANTHER" id="PTHR30570">
    <property type="entry name" value="PERIPLASMIC PHOSPHATE BINDING COMPONENT OF PHOSPHATE ABC TRANSPORTER"/>
    <property type="match status" value="1"/>
</dbReference>
<protein>
    <recommendedName>
        <fullName evidence="10">PBP domain-containing protein</fullName>
    </recommendedName>
</protein>
<dbReference type="GO" id="GO:0006817">
    <property type="term" value="P:phosphate ion transport"/>
    <property type="evidence" value="ECO:0007669"/>
    <property type="project" value="UniProtKB-KW"/>
</dbReference>
<reference evidence="11 12" key="1">
    <citation type="submission" date="2016-09" db="EMBL/GenBank/DDBJ databases">
        <title>Draft genome sequence for the type strain of Desulfuribacillus alkaliarsenatis AHT28, an obligately anaerobic, sulfidogenic bacterium isolated from Russian soda lake sediments.</title>
        <authorList>
            <person name="Abin C.A."/>
            <person name="Hollibaugh J.T."/>
        </authorList>
    </citation>
    <scope>NUCLEOTIDE SEQUENCE [LARGE SCALE GENOMIC DNA]</scope>
    <source>
        <strain evidence="11 12">AHT28</strain>
    </source>
</reference>
<comment type="caution">
    <text evidence="11">The sequence shown here is derived from an EMBL/GenBank/DDBJ whole genome shotgun (WGS) entry which is preliminary data.</text>
</comment>
<evidence type="ECO:0000256" key="6">
    <source>
        <dbReference type="ARBA" id="ARBA00022729"/>
    </source>
</evidence>
<dbReference type="EMBL" id="MIJE01000035">
    <property type="protein sequence ID" value="OEF95703.1"/>
    <property type="molecule type" value="Genomic_DNA"/>
</dbReference>
<dbReference type="OrthoDB" id="9790048at2"/>
<comment type="subcellular location">
    <subcellularLocation>
        <location evidence="2">Cell membrane</location>
        <topology evidence="2">Lipid-anchor</topology>
    </subcellularLocation>
</comment>
<feature type="transmembrane region" description="Helical" evidence="9">
    <location>
        <begin position="38"/>
        <end position="59"/>
    </location>
</feature>
<dbReference type="Gene3D" id="3.40.190.10">
    <property type="entry name" value="Periplasmic binding protein-like II"/>
    <property type="match status" value="2"/>
</dbReference>
<evidence type="ECO:0000313" key="12">
    <source>
        <dbReference type="Proteomes" id="UP000094296"/>
    </source>
</evidence>
<name>A0A1E5FYP9_9FIRM</name>
<feature type="domain" description="PBP" evidence="10">
    <location>
        <begin position="136"/>
        <end position="372"/>
    </location>
</feature>
<evidence type="ECO:0000256" key="3">
    <source>
        <dbReference type="ARBA" id="ARBA00008725"/>
    </source>
</evidence>
<keyword evidence="6" id="KW-0732">Signal</keyword>
<evidence type="ECO:0000256" key="7">
    <source>
        <dbReference type="ARBA" id="ARBA00023139"/>
    </source>
</evidence>
<dbReference type="GO" id="GO:0005886">
    <property type="term" value="C:plasma membrane"/>
    <property type="evidence" value="ECO:0007669"/>
    <property type="project" value="UniProtKB-SubCell"/>
</dbReference>
<dbReference type="InterPro" id="IPR050811">
    <property type="entry name" value="Phosphate_ABC_transporter"/>
</dbReference>
<organism evidence="11 12">
    <name type="scientific">Desulfuribacillus alkaliarsenatis</name>
    <dbReference type="NCBI Taxonomy" id="766136"/>
    <lineage>
        <taxon>Bacteria</taxon>
        <taxon>Bacillati</taxon>
        <taxon>Bacillota</taxon>
        <taxon>Desulfuribacillia</taxon>
        <taxon>Desulfuribacillales</taxon>
        <taxon>Desulfuribacillaceae</taxon>
        <taxon>Desulfuribacillus</taxon>
    </lineage>
</organism>
<dbReference type="PANTHER" id="PTHR30570:SF1">
    <property type="entry name" value="PHOSPHATE-BINDING PROTEIN PSTS"/>
    <property type="match status" value="1"/>
</dbReference>
<proteinExistence type="inferred from homology"/>
<keyword evidence="5" id="KW-0592">Phosphate transport</keyword>
<comment type="function">
    <text evidence="1">Part of the ABC transporter complex PstSACB involved in phosphate import.</text>
</comment>
<keyword evidence="9" id="KW-0812">Transmembrane</keyword>
<dbReference type="Pfam" id="PF12849">
    <property type="entry name" value="PBP_like_2"/>
    <property type="match status" value="1"/>
</dbReference>
<evidence type="ECO:0000313" key="11">
    <source>
        <dbReference type="EMBL" id="OEF95703.1"/>
    </source>
</evidence>
<accession>A0A1E5FYP9</accession>
<evidence type="ECO:0000259" key="10">
    <source>
        <dbReference type="Pfam" id="PF12849"/>
    </source>
</evidence>